<sequence length="109" mass="11061">MPAQPYTPPAAASDPAAAAAVGLTFASSPVAAAAGCGGERAETAAVAAGGREARTAGAPPCYTHVPCCPLGSVESEKRRAGWRAQGLVLFCLCGAQRRRRRHVTPGCRE</sequence>
<proteinExistence type="predicted"/>
<evidence type="ECO:0000313" key="1">
    <source>
        <dbReference type="EMBL" id="CAD8639344.1"/>
    </source>
</evidence>
<organism evidence="1">
    <name type="scientific">Cryptomonas curvata</name>
    <dbReference type="NCBI Taxonomy" id="233186"/>
    <lineage>
        <taxon>Eukaryota</taxon>
        <taxon>Cryptophyceae</taxon>
        <taxon>Cryptomonadales</taxon>
        <taxon>Cryptomonadaceae</taxon>
        <taxon>Cryptomonas</taxon>
    </lineage>
</organism>
<name>A0A7S0QKX2_9CRYP</name>
<gene>
    <name evidence="1" type="ORF">CCUR1050_LOCUS17028</name>
</gene>
<accession>A0A7S0QKX2</accession>
<dbReference type="AlphaFoldDB" id="A0A7S0QKX2"/>
<protein>
    <submittedName>
        <fullName evidence="1">Uncharacterized protein</fullName>
    </submittedName>
</protein>
<reference evidence="1" key="1">
    <citation type="submission" date="2021-01" db="EMBL/GenBank/DDBJ databases">
        <authorList>
            <person name="Corre E."/>
            <person name="Pelletier E."/>
            <person name="Niang G."/>
            <person name="Scheremetjew M."/>
            <person name="Finn R."/>
            <person name="Kale V."/>
            <person name="Holt S."/>
            <person name="Cochrane G."/>
            <person name="Meng A."/>
            <person name="Brown T."/>
            <person name="Cohen L."/>
        </authorList>
    </citation>
    <scope>NUCLEOTIDE SEQUENCE</scope>
    <source>
        <strain evidence="1">CCAP979/52</strain>
    </source>
</reference>
<dbReference type="EMBL" id="HBEZ01030742">
    <property type="protein sequence ID" value="CAD8639344.1"/>
    <property type="molecule type" value="Transcribed_RNA"/>
</dbReference>